<protein>
    <submittedName>
        <fullName evidence="2">Uncharacterized protein</fullName>
    </submittedName>
</protein>
<reference evidence="2" key="1">
    <citation type="submission" date="2020-05" db="UniProtKB">
        <authorList>
            <consortium name="EnsemblMetazoa"/>
        </authorList>
    </citation>
    <scope>IDENTIFICATION</scope>
    <source>
        <strain evidence="2">MAF</strain>
    </source>
</reference>
<feature type="compositionally biased region" description="Polar residues" evidence="1">
    <location>
        <begin position="29"/>
        <end position="51"/>
    </location>
</feature>
<accession>A0A182V189</accession>
<dbReference type="EnsemblMetazoa" id="AMEM007174-RA">
    <property type="protein sequence ID" value="AMEM007174-PA"/>
    <property type="gene ID" value="AMEM007174"/>
</dbReference>
<dbReference type="Proteomes" id="UP000075903">
    <property type="component" value="Unassembled WGS sequence"/>
</dbReference>
<organism evidence="2 3">
    <name type="scientific">Anopheles merus</name>
    <name type="common">Mosquito</name>
    <dbReference type="NCBI Taxonomy" id="30066"/>
    <lineage>
        <taxon>Eukaryota</taxon>
        <taxon>Metazoa</taxon>
        <taxon>Ecdysozoa</taxon>
        <taxon>Arthropoda</taxon>
        <taxon>Hexapoda</taxon>
        <taxon>Insecta</taxon>
        <taxon>Pterygota</taxon>
        <taxon>Neoptera</taxon>
        <taxon>Endopterygota</taxon>
        <taxon>Diptera</taxon>
        <taxon>Nematocera</taxon>
        <taxon>Culicoidea</taxon>
        <taxon>Culicidae</taxon>
        <taxon>Anophelinae</taxon>
        <taxon>Anopheles</taxon>
    </lineage>
</organism>
<feature type="region of interest" description="Disordered" evidence="1">
    <location>
        <begin position="1"/>
        <end position="51"/>
    </location>
</feature>
<evidence type="ECO:0000313" key="3">
    <source>
        <dbReference type="Proteomes" id="UP000075903"/>
    </source>
</evidence>
<dbReference type="VEuPathDB" id="VectorBase:AMEM21_011250"/>
<evidence type="ECO:0000313" key="2">
    <source>
        <dbReference type="EnsemblMetazoa" id="AMEM007174-PA"/>
    </source>
</evidence>
<feature type="compositionally biased region" description="Low complexity" evidence="1">
    <location>
        <begin position="8"/>
        <end position="21"/>
    </location>
</feature>
<keyword evidence="3" id="KW-1185">Reference proteome</keyword>
<name>A0A182V189_ANOME</name>
<sequence length="115" mass="11980">MAQFAQYSAPSPAPSVSADSPIEVGGPISLTTTSRTPPNDSPNQTASSSSIAGLSAVTTTPSFSSHIFGSFAESPTFPDGIKARCALPTLVRAYSPILREPGAVLLLLLEWRMKT</sequence>
<proteinExistence type="predicted"/>
<dbReference type="STRING" id="30066.A0A182V189"/>
<dbReference type="AlphaFoldDB" id="A0A182V189"/>
<evidence type="ECO:0000256" key="1">
    <source>
        <dbReference type="SAM" id="MobiDB-lite"/>
    </source>
</evidence>
<dbReference type="VEuPathDB" id="VectorBase:AMEM007174"/>